<evidence type="ECO:0000256" key="2">
    <source>
        <dbReference type="ARBA" id="ARBA00022741"/>
    </source>
</evidence>
<feature type="domain" description="Clp R" evidence="8">
    <location>
        <begin position="1"/>
        <end position="148"/>
    </location>
</feature>
<gene>
    <name evidence="9" type="primary">clpA</name>
    <name evidence="9" type="ORF">JY651_00395</name>
</gene>
<dbReference type="GO" id="GO:0005524">
    <property type="term" value="F:ATP binding"/>
    <property type="evidence" value="ECO:0007669"/>
    <property type="project" value="UniProtKB-KW"/>
</dbReference>
<dbReference type="CDD" id="cd19499">
    <property type="entry name" value="RecA-like_ClpB_Hsp104-like"/>
    <property type="match status" value="1"/>
</dbReference>
<keyword evidence="3 6" id="KW-0067">ATP-binding</keyword>
<keyword evidence="1 5" id="KW-0677">Repeat</keyword>
<dbReference type="PROSITE" id="PS00871">
    <property type="entry name" value="CLPAB_2"/>
    <property type="match status" value="1"/>
</dbReference>
<dbReference type="InterPro" id="IPR013461">
    <property type="entry name" value="ClpA"/>
</dbReference>
<keyword evidence="4 6" id="KW-0143">Chaperone</keyword>
<evidence type="ECO:0000313" key="9">
    <source>
        <dbReference type="EMBL" id="QSQ23482.1"/>
    </source>
</evidence>
<dbReference type="InterPro" id="IPR027417">
    <property type="entry name" value="P-loop_NTPase"/>
</dbReference>
<evidence type="ECO:0000256" key="6">
    <source>
        <dbReference type="RuleBase" id="RU004432"/>
    </source>
</evidence>
<dbReference type="PROSITE" id="PS00870">
    <property type="entry name" value="CLPAB_1"/>
    <property type="match status" value="1"/>
</dbReference>
<dbReference type="InterPro" id="IPR001270">
    <property type="entry name" value="ClpA/B"/>
</dbReference>
<name>A0ABX7P116_9BACT</name>
<dbReference type="Proteomes" id="UP000662747">
    <property type="component" value="Chromosome"/>
</dbReference>
<dbReference type="InterPro" id="IPR004176">
    <property type="entry name" value="Clp_R_N"/>
</dbReference>
<dbReference type="Pfam" id="PF00004">
    <property type="entry name" value="AAA"/>
    <property type="match status" value="1"/>
</dbReference>
<dbReference type="PROSITE" id="PS51903">
    <property type="entry name" value="CLP_R"/>
    <property type="match status" value="1"/>
</dbReference>
<dbReference type="SMART" id="SM00382">
    <property type="entry name" value="AAA"/>
    <property type="match status" value="2"/>
</dbReference>
<dbReference type="CDD" id="cd00009">
    <property type="entry name" value="AAA"/>
    <property type="match status" value="1"/>
</dbReference>
<comment type="similarity">
    <text evidence="6">Belongs to the ClpA/ClpB family.</text>
</comment>
<evidence type="ECO:0000259" key="8">
    <source>
        <dbReference type="PROSITE" id="PS51903"/>
    </source>
</evidence>
<keyword evidence="9" id="KW-0378">Hydrolase</keyword>
<dbReference type="PANTHER" id="PTHR11638:SF111">
    <property type="entry name" value="ATP-DEPENDENT CLP PROTEASE ATP-BINDING SUBUNIT CLPA"/>
    <property type="match status" value="1"/>
</dbReference>
<evidence type="ECO:0000256" key="1">
    <source>
        <dbReference type="ARBA" id="ARBA00022737"/>
    </source>
</evidence>
<dbReference type="InterPro" id="IPR028299">
    <property type="entry name" value="ClpA/B_CS2"/>
</dbReference>
<keyword evidence="9" id="KW-0645">Protease</keyword>
<dbReference type="SUPFAM" id="SSF81923">
    <property type="entry name" value="Double Clp-N motif"/>
    <property type="match status" value="1"/>
</dbReference>
<proteinExistence type="inferred from homology"/>
<feature type="region of interest" description="Disordered" evidence="7">
    <location>
        <begin position="146"/>
        <end position="183"/>
    </location>
</feature>
<evidence type="ECO:0000256" key="5">
    <source>
        <dbReference type="PROSITE-ProRule" id="PRU01251"/>
    </source>
</evidence>
<evidence type="ECO:0000256" key="7">
    <source>
        <dbReference type="SAM" id="MobiDB-lite"/>
    </source>
</evidence>
<dbReference type="SUPFAM" id="SSF52540">
    <property type="entry name" value="P-loop containing nucleoside triphosphate hydrolases"/>
    <property type="match status" value="2"/>
</dbReference>
<keyword evidence="2 6" id="KW-0547">Nucleotide-binding</keyword>
<reference evidence="9 10" key="1">
    <citation type="submission" date="2021-02" db="EMBL/GenBank/DDBJ databases">
        <title>De Novo genome assembly of isolated myxobacteria.</title>
        <authorList>
            <person name="Stevens D.C."/>
        </authorList>
    </citation>
    <scope>NUCLEOTIDE SEQUENCE [LARGE SCALE GENOMIC DNA]</scope>
    <source>
        <strain evidence="10">SCPEA02</strain>
    </source>
</reference>
<keyword evidence="10" id="KW-1185">Reference proteome</keyword>
<dbReference type="InterPro" id="IPR018368">
    <property type="entry name" value="ClpA/B_CS1"/>
</dbReference>
<evidence type="ECO:0000313" key="10">
    <source>
        <dbReference type="Proteomes" id="UP000662747"/>
    </source>
</evidence>
<dbReference type="InterPro" id="IPR036628">
    <property type="entry name" value="Clp_N_dom_sf"/>
</dbReference>
<dbReference type="InterPro" id="IPR019489">
    <property type="entry name" value="Clp_ATPase_C"/>
</dbReference>
<dbReference type="Pfam" id="PF10431">
    <property type="entry name" value="ClpB_D2-small"/>
    <property type="match status" value="1"/>
</dbReference>
<dbReference type="InterPro" id="IPR050130">
    <property type="entry name" value="ClpA_ClpB"/>
</dbReference>
<evidence type="ECO:0000256" key="4">
    <source>
        <dbReference type="ARBA" id="ARBA00023186"/>
    </source>
</evidence>
<dbReference type="PANTHER" id="PTHR11638">
    <property type="entry name" value="ATP-DEPENDENT CLP PROTEASE"/>
    <property type="match status" value="1"/>
</dbReference>
<dbReference type="PRINTS" id="PR00300">
    <property type="entry name" value="CLPPROTEASEA"/>
</dbReference>
<dbReference type="Gene3D" id="3.40.50.300">
    <property type="entry name" value="P-loop containing nucleotide triphosphate hydrolases"/>
    <property type="match status" value="2"/>
</dbReference>
<dbReference type="RefSeq" id="WP_206725054.1">
    <property type="nucleotide sequence ID" value="NZ_CP071090.1"/>
</dbReference>
<dbReference type="SMART" id="SM01086">
    <property type="entry name" value="ClpB_D2-small"/>
    <property type="match status" value="1"/>
</dbReference>
<dbReference type="GO" id="GO:0008233">
    <property type="term" value="F:peptidase activity"/>
    <property type="evidence" value="ECO:0007669"/>
    <property type="project" value="UniProtKB-KW"/>
</dbReference>
<dbReference type="InterPro" id="IPR003593">
    <property type="entry name" value="AAA+_ATPase"/>
</dbReference>
<protein>
    <submittedName>
        <fullName evidence="9">ATP-dependent Clp protease ATP-binding subunit ClpA</fullName>
    </submittedName>
</protein>
<dbReference type="Pfam" id="PF17871">
    <property type="entry name" value="AAA_lid_9"/>
    <property type="match status" value="1"/>
</dbReference>
<evidence type="ECO:0000256" key="3">
    <source>
        <dbReference type="ARBA" id="ARBA00022840"/>
    </source>
</evidence>
<dbReference type="Pfam" id="PF07724">
    <property type="entry name" value="AAA_2"/>
    <property type="match status" value="1"/>
</dbReference>
<sequence length="769" mass="84142">MAGPLIAKELQASFRTALDEARKMRHEYLTLEHLLLALTRDSRTREVLKACGANVKRLQERLVSFLEETVERLPEGVEAEPQQTIGVERVLHRAAMHALSAEQKLIDGGDVLVAMFREEESQALYLLQQEGVTRLDLLNYISHGISKGEEGNGGEASEGAPSRGAAMGDDDEGESPRKSPLEAYTTQLNIEAKEGRIDPLIGREKELERTIQVLCRRRKNNPLYVGEAGVGKTAIAEGLALHIHEGRVPEALKNSVVYSLDMGALLAGTKFRGQFEERLKGVLKALQEQKDAILFIDEIHTIVGAGATSGGSMDASNLLKPALASGRLRCIGSTTYQEYKSAFERDRALSRRFQKIEVGEPSVEDTVLILEGLKSRYEEHHGVKYAPEAIRAAAELSAKHINDRFLPDKAIDVIDETGAAERLKPEGTRTNNVTAADVENVVAKMAKIPAKSVSASEGVQLQNLEKELQGVIFGQDAAIKDLVSAIKLARSGLRAPEKPIGSFLFSGPTGVGKTELAKQLAQALGVEFLRYDMSEYSEKHTVSRLIGAPPGYVGFDQGGLLTDAVRKHPYAVLVLDEIEKAHPDLFNILLQVMDHATLTDNNGRKADFRNIVLILTTNAGAQEMSTKAIGFGDLAKPADAHRAKKAIERTFTPEFRNRLDGWILFSGLPPEIILKVVDKEVRLLQKMLDEKKVKLELTPAARAWLAEHGYDPAFGARPMARLVDNSLKKPLAEALLFGDLKDGGVAHYDVEGDSLKLKTRPATAEAQPA</sequence>
<dbReference type="InterPro" id="IPR041546">
    <property type="entry name" value="ClpA/ClpB_AAA_lid"/>
</dbReference>
<dbReference type="GO" id="GO:0006508">
    <property type="term" value="P:proteolysis"/>
    <property type="evidence" value="ECO:0007669"/>
    <property type="project" value="UniProtKB-KW"/>
</dbReference>
<dbReference type="Gene3D" id="1.10.8.60">
    <property type="match status" value="2"/>
</dbReference>
<dbReference type="InterPro" id="IPR003959">
    <property type="entry name" value="ATPase_AAA_core"/>
</dbReference>
<dbReference type="Gene3D" id="1.10.1780.10">
    <property type="entry name" value="Clp, N-terminal domain"/>
    <property type="match status" value="1"/>
</dbReference>
<accession>A0ABX7P116</accession>
<dbReference type="NCBIfam" id="TIGR02639">
    <property type="entry name" value="ClpA"/>
    <property type="match status" value="1"/>
</dbReference>
<dbReference type="Pfam" id="PF02861">
    <property type="entry name" value="Clp_N"/>
    <property type="match status" value="1"/>
</dbReference>
<organism evidence="9 10">
    <name type="scientific">Pyxidicoccus parkwayensis</name>
    <dbReference type="NCBI Taxonomy" id="2813578"/>
    <lineage>
        <taxon>Bacteria</taxon>
        <taxon>Pseudomonadati</taxon>
        <taxon>Myxococcota</taxon>
        <taxon>Myxococcia</taxon>
        <taxon>Myxococcales</taxon>
        <taxon>Cystobacterineae</taxon>
        <taxon>Myxococcaceae</taxon>
        <taxon>Pyxidicoccus</taxon>
    </lineage>
</organism>
<dbReference type="EMBL" id="CP071090">
    <property type="protein sequence ID" value="QSQ23482.1"/>
    <property type="molecule type" value="Genomic_DNA"/>
</dbReference>